<dbReference type="Gene3D" id="3.40.50.2000">
    <property type="entry name" value="Glycogen Phosphorylase B"/>
    <property type="match status" value="2"/>
</dbReference>
<dbReference type="CDD" id="cd00761">
    <property type="entry name" value="Glyco_tranf_GTA_type"/>
    <property type="match status" value="1"/>
</dbReference>
<proteinExistence type="predicted"/>
<evidence type="ECO:0000313" key="3">
    <source>
        <dbReference type="Proteomes" id="UP000523863"/>
    </source>
</evidence>
<gene>
    <name evidence="2" type="ORF">BKA12_000578</name>
</gene>
<accession>A0A7W9DAC5</accession>
<dbReference type="Pfam" id="PF00535">
    <property type="entry name" value="Glycos_transf_2"/>
    <property type="match status" value="1"/>
</dbReference>
<dbReference type="PANTHER" id="PTHR22916">
    <property type="entry name" value="GLYCOSYLTRANSFERASE"/>
    <property type="match status" value="1"/>
</dbReference>
<keyword evidence="3" id="KW-1185">Reference proteome</keyword>
<feature type="domain" description="Glycosyltransferase 2-like" evidence="1">
    <location>
        <begin position="4"/>
        <end position="136"/>
    </location>
</feature>
<reference evidence="2 3" key="1">
    <citation type="submission" date="2020-08" db="EMBL/GenBank/DDBJ databases">
        <title>Sequencing the genomes of 1000 actinobacteria strains.</title>
        <authorList>
            <person name="Klenk H.-P."/>
        </authorList>
    </citation>
    <scope>NUCLEOTIDE SEQUENCE [LARGE SCALE GENOMIC DNA]</scope>
    <source>
        <strain evidence="2 3">DSM 23694</strain>
    </source>
</reference>
<dbReference type="InterPro" id="IPR029044">
    <property type="entry name" value="Nucleotide-diphossugar_trans"/>
</dbReference>
<dbReference type="Proteomes" id="UP000523863">
    <property type="component" value="Unassembled WGS sequence"/>
</dbReference>
<keyword evidence="2" id="KW-0808">Transferase</keyword>
<comment type="caution">
    <text evidence="2">The sequence shown here is derived from an EMBL/GenBank/DDBJ whole genome shotgun (WGS) entry which is preliminary data.</text>
</comment>
<protein>
    <submittedName>
        <fullName evidence="2">Glycosyltransferase involved in cell wall biosynthesis</fullName>
    </submittedName>
</protein>
<evidence type="ECO:0000313" key="2">
    <source>
        <dbReference type="EMBL" id="MBB5597498.1"/>
    </source>
</evidence>
<sequence>MKLSIIVPACNAEGKVGASIRSLEKLELDPNEFEVIFVDDASTDRTAEVLSNVCRKHRNWRLIKLDENSGSPSKPRNVGTSVAQGEYIFFLDCDDEVIPGSLSSQLEVAEKLNLDVVRAPLVVSERGKLPFETNQIPSFPHDGDAVEKIESIVRHQSTTNSTLIRRSHLLDSDIRWPEHLHMGEDTIFLLNALSHTEKIGYVEEPAIIYNRAITETKSATQQYGARELESHLNVWQTAESLLSSIGSSYLKIRGQVALKFAIESLHKHYVGDISEESFLQLSRFLNQHSDVTANYEFAPRIAGTFRFIMAGDYANFLLDIKPRLLIAGNDLKFILAAVPDLEQHYQVRVDEWKGHDIHDEKHSLELLRWAEIVWCEWLLGNAVWYASHKRWNQKLVVRLHLFELTRDFGNKIDNRKVDSFFSVSVPTTEDMMRVFRFPREKVRVIPNFVDVNAYNSSEDPDRVFRLAIVGILPARKGYRKALELLASLVRIDSRYSLTVFGKMPKELPWVYNDPAERAYFEECDDFIKRNNLEQHLHVGGWVDTRESLCDYGYVLSLSDFESFHVAPAEAFASGNQALFLPWPGVEYIYPSEYIHADIYSMRDEILEGRNVEYFERSSKRGQDYVSENYDLPVFVQEVRNMLTEI</sequence>
<dbReference type="SUPFAM" id="SSF53756">
    <property type="entry name" value="UDP-Glycosyltransferase/glycogen phosphorylase"/>
    <property type="match status" value="1"/>
</dbReference>
<dbReference type="Gene3D" id="3.90.550.10">
    <property type="entry name" value="Spore Coat Polysaccharide Biosynthesis Protein SpsA, Chain A"/>
    <property type="match status" value="1"/>
</dbReference>
<evidence type="ECO:0000259" key="1">
    <source>
        <dbReference type="Pfam" id="PF00535"/>
    </source>
</evidence>
<dbReference type="AlphaFoldDB" id="A0A7W9DAC5"/>
<dbReference type="RefSeq" id="WP_183640524.1">
    <property type="nucleotide sequence ID" value="NZ_JACHBL010000001.1"/>
</dbReference>
<dbReference type="PANTHER" id="PTHR22916:SF3">
    <property type="entry name" value="UDP-GLCNAC:BETAGAL BETA-1,3-N-ACETYLGLUCOSAMINYLTRANSFERASE-LIKE PROTEIN 1"/>
    <property type="match status" value="1"/>
</dbReference>
<dbReference type="SUPFAM" id="SSF53448">
    <property type="entry name" value="Nucleotide-diphospho-sugar transferases"/>
    <property type="match status" value="1"/>
</dbReference>
<name>A0A7W9DAC5_9MICC</name>
<dbReference type="GO" id="GO:0016758">
    <property type="term" value="F:hexosyltransferase activity"/>
    <property type="evidence" value="ECO:0007669"/>
    <property type="project" value="UniProtKB-ARBA"/>
</dbReference>
<dbReference type="EMBL" id="JACHBL010000001">
    <property type="protein sequence ID" value="MBB5597498.1"/>
    <property type="molecule type" value="Genomic_DNA"/>
</dbReference>
<dbReference type="InterPro" id="IPR001173">
    <property type="entry name" value="Glyco_trans_2-like"/>
</dbReference>
<organism evidence="2 3">
    <name type="scientific">Neomicrococcus lactis</name>
    <dbReference type="NCBI Taxonomy" id="732241"/>
    <lineage>
        <taxon>Bacteria</taxon>
        <taxon>Bacillati</taxon>
        <taxon>Actinomycetota</taxon>
        <taxon>Actinomycetes</taxon>
        <taxon>Micrococcales</taxon>
        <taxon>Micrococcaceae</taxon>
        <taxon>Neomicrococcus</taxon>
    </lineage>
</organism>